<organism evidence="1 2">
    <name type="scientific">Dentiscutata heterogama</name>
    <dbReference type="NCBI Taxonomy" id="1316150"/>
    <lineage>
        <taxon>Eukaryota</taxon>
        <taxon>Fungi</taxon>
        <taxon>Fungi incertae sedis</taxon>
        <taxon>Mucoromycota</taxon>
        <taxon>Glomeromycotina</taxon>
        <taxon>Glomeromycetes</taxon>
        <taxon>Diversisporales</taxon>
        <taxon>Gigasporaceae</taxon>
        <taxon>Dentiscutata</taxon>
    </lineage>
</organism>
<keyword evidence="2" id="KW-1185">Reference proteome</keyword>
<evidence type="ECO:0000313" key="1">
    <source>
        <dbReference type="EMBL" id="CAG8594853.1"/>
    </source>
</evidence>
<gene>
    <name evidence="1" type="ORF">DHETER_LOCUS7006</name>
</gene>
<comment type="caution">
    <text evidence="1">The sequence shown here is derived from an EMBL/GenBank/DDBJ whole genome shotgun (WGS) entry which is preliminary data.</text>
</comment>
<reference evidence="1" key="1">
    <citation type="submission" date="2021-06" db="EMBL/GenBank/DDBJ databases">
        <authorList>
            <person name="Kallberg Y."/>
            <person name="Tangrot J."/>
            <person name="Rosling A."/>
        </authorList>
    </citation>
    <scope>NUCLEOTIDE SEQUENCE</scope>
    <source>
        <strain evidence="1">IL203A</strain>
    </source>
</reference>
<protein>
    <submittedName>
        <fullName evidence="1">11678_t:CDS:1</fullName>
    </submittedName>
</protein>
<dbReference type="EMBL" id="CAJVPU010009438">
    <property type="protein sequence ID" value="CAG8594853.1"/>
    <property type="molecule type" value="Genomic_DNA"/>
</dbReference>
<dbReference type="Proteomes" id="UP000789702">
    <property type="component" value="Unassembled WGS sequence"/>
</dbReference>
<proteinExistence type="predicted"/>
<evidence type="ECO:0000313" key="2">
    <source>
        <dbReference type="Proteomes" id="UP000789702"/>
    </source>
</evidence>
<accession>A0ACA9MJH4</accession>
<sequence length="952" mass="108761">MEFDGEPRKRPLSQKDPNGIHPIEPLKMTPLYHIKKAESAISTLKTVVHESDWKKILDHSSGIVIYMKLDSSENGNIPLIKGELNIQGFTPNEIFSVIELRDIWDDWYEKGYLIEKLSKSISLTYTIMKGPFKSKDLSLIEKFELSKSGTIYYASTSVDTLKAPLLNEESREKLKLSGWILKPVSNSPPCTKVIYVIQMNGLLPFDTSKTYLARRPLVINTISKHLQNNKQIVAHPAFKPPPRGSSLASFQQSNQISNFNSNDAPKNGSNRRQSRLSSLGDINEHEEEEDTELKIPDFPMPPEKSIVPRHSLEKSIVPKPSLEKSTVPKPSLEEPIIPKHESQDPSELIKKPVKSHKHYNAAQKTLELFKLLANDWDGWNLYAESKGVKIYQKNNGKPMPYLRGDATIYGEFHPADILSYIINLDSRKLWDDRYEEGSVLERYGLDDAITRVAMKGTFPISSRDLITIGTIERDPATGTIWVADSSIVDSRFPEDSKYVRANLVVAGWEFRPKFDDGKIISVDVKYIIDIDLKLNSVPQSILNMVLQTPLCIAKIDNTLQKIGFPPYILKTSGLIKNTEFNIKTFQYEVTISIDGGTITELRTSKKMYPNGFDISVQPENVKVESLLNSNENVRITVPNGTETLHIKITKNTEGAQNTFKGEKIVLSKEIVSISISPLERSNSHEKENINHSKAAQTNHRSFVLNNGLKNQINDQNKSQDKHKEVFLEQNSQQNNHEEDQNKLQQNNNEEDQNKSQQNNHEEKQNKSQQNNEENQNKSQQNNHEEDQNKSQQNNHEEDQNKSQQNNHEEVFLDQNKSQQNNHEEVFLDQNKSQQNNHEEVFLDQNKSQRNNHEKVFLDQNKPQQNNYKEVFLDQNKSQQNNQELTIPVSVQTDYSLHISPLLKYLPATSKIELIKNSTKSSNTHIIGFNTREIVVIFSLVLCAYYSGKLSSF</sequence>
<name>A0ACA9MJH4_9GLOM</name>